<reference evidence="6 7" key="1">
    <citation type="submission" date="2019-06" db="EMBL/GenBank/DDBJ databases">
        <title>Amycolatopsis alkalitolerans sp. nov., isolated from Gastrodia elata Blume.</title>
        <authorList>
            <person name="Narsing Rao M.P."/>
            <person name="Li W.J."/>
        </authorList>
    </citation>
    <scope>NUCLEOTIDE SEQUENCE [LARGE SCALE GENOMIC DNA]</scope>
    <source>
        <strain evidence="6 7">SYSUP0005</strain>
    </source>
</reference>
<dbReference type="EMBL" id="VDFW01000001">
    <property type="protein sequence ID" value="TNC29554.1"/>
    <property type="molecule type" value="Genomic_DNA"/>
</dbReference>
<dbReference type="Gene3D" id="1.20.1420.20">
    <property type="entry name" value="M75 peptidase, HXXE motif"/>
    <property type="match status" value="1"/>
</dbReference>
<dbReference type="CDD" id="cd14656">
    <property type="entry name" value="Imelysin-like_EfeO"/>
    <property type="match status" value="1"/>
</dbReference>
<dbReference type="AlphaFoldDB" id="A0A5C4M9G0"/>
<evidence type="ECO:0000256" key="1">
    <source>
        <dbReference type="ARBA" id="ARBA00004418"/>
    </source>
</evidence>
<evidence type="ECO:0000259" key="4">
    <source>
        <dbReference type="Pfam" id="PF09375"/>
    </source>
</evidence>
<dbReference type="NCBIfam" id="NF041757">
    <property type="entry name" value="EfeO"/>
    <property type="match status" value="1"/>
</dbReference>
<dbReference type="InterPro" id="IPR053377">
    <property type="entry name" value="Iron_uptake_EfeM/EfeO"/>
</dbReference>
<comment type="caution">
    <text evidence="6">The sequence shown here is derived from an EMBL/GenBank/DDBJ whole genome shotgun (WGS) entry which is preliminary data.</text>
</comment>
<dbReference type="Gene3D" id="2.60.40.420">
    <property type="entry name" value="Cupredoxins - blue copper proteins"/>
    <property type="match status" value="1"/>
</dbReference>
<dbReference type="Proteomes" id="UP000305546">
    <property type="component" value="Unassembled WGS sequence"/>
</dbReference>
<keyword evidence="3" id="KW-0732">Signal</keyword>
<proteinExistence type="inferred from homology"/>
<feature type="domain" description="Imelysin-like" evidence="4">
    <location>
        <begin position="168"/>
        <end position="397"/>
    </location>
</feature>
<organism evidence="6 7">
    <name type="scientific">Amycolatopsis alkalitolerans</name>
    <dbReference type="NCBI Taxonomy" id="2547244"/>
    <lineage>
        <taxon>Bacteria</taxon>
        <taxon>Bacillati</taxon>
        <taxon>Actinomycetota</taxon>
        <taxon>Actinomycetes</taxon>
        <taxon>Pseudonocardiales</taxon>
        <taxon>Pseudonocardiaceae</taxon>
        <taxon>Amycolatopsis</taxon>
    </lineage>
</organism>
<gene>
    <name evidence="6" type="ORF">FG385_00865</name>
</gene>
<dbReference type="InterPro" id="IPR008972">
    <property type="entry name" value="Cupredoxin"/>
</dbReference>
<evidence type="ECO:0000256" key="3">
    <source>
        <dbReference type="ARBA" id="ARBA00022729"/>
    </source>
</evidence>
<dbReference type="InterPro" id="IPR028096">
    <property type="entry name" value="EfeO_Cupredoxin"/>
</dbReference>
<name>A0A5C4M9G0_9PSEU</name>
<feature type="domain" description="EfeO-type cupredoxin-like" evidence="5">
    <location>
        <begin position="56"/>
        <end position="151"/>
    </location>
</feature>
<dbReference type="Pfam" id="PF13473">
    <property type="entry name" value="Cupredoxin_1"/>
    <property type="match status" value="1"/>
</dbReference>
<dbReference type="GO" id="GO:0042597">
    <property type="term" value="C:periplasmic space"/>
    <property type="evidence" value="ECO:0007669"/>
    <property type="project" value="UniProtKB-SubCell"/>
</dbReference>
<dbReference type="Pfam" id="PF09375">
    <property type="entry name" value="Peptidase_M75"/>
    <property type="match status" value="1"/>
</dbReference>
<dbReference type="InterPro" id="IPR018976">
    <property type="entry name" value="Imelysin-like"/>
</dbReference>
<dbReference type="PANTHER" id="PTHR39192:SF1">
    <property type="entry name" value="IRON UPTAKE SYSTEM COMPONENT EFEO"/>
    <property type="match status" value="1"/>
</dbReference>
<dbReference type="InterPro" id="IPR050894">
    <property type="entry name" value="EfeM/EfeO_iron_uptake"/>
</dbReference>
<dbReference type="PANTHER" id="PTHR39192">
    <property type="entry name" value="IRON UPTAKE SYSTEM COMPONENT EFEO"/>
    <property type="match status" value="1"/>
</dbReference>
<dbReference type="SUPFAM" id="SSF49503">
    <property type="entry name" value="Cupredoxins"/>
    <property type="match status" value="1"/>
</dbReference>
<evidence type="ECO:0000256" key="2">
    <source>
        <dbReference type="ARBA" id="ARBA00005989"/>
    </source>
</evidence>
<dbReference type="InterPro" id="IPR038352">
    <property type="entry name" value="Imelysin_sf"/>
</dbReference>
<evidence type="ECO:0000313" key="6">
    <source>
        <dbReference type="EMBL" id="TNC29554.1"/>
    </source>
</evidence>
<accession>A0A5C4M9G0</accession>
<dbReference type="OrthoDB" id="7348379at2"/>
<sequence>MGGLRPDRAAAVPAAYRPETRPRGCEGVTLPKRLFALAGPAALLTLAACSGGGDSASGGGGPITVSASDTACEVSATTANAGNLTFEVTNKGTKVTEFYLYAEGDRIMGEVENIAPGLTRKLTVEIATAGTYQTACKPGMTGDGIRGTFTVAGSAAKQADSNAELAAATKSYASYVEDQTDVLRTETQKFADAVKSGNVEDAKARYAATRVYYERIEPVAEKFGDLDPAIDAREADLEQGQQFTGFHRLEKDLWVTGLQPDSAQVADRLVSDVNALIGKSKTLELSALDLGNGAKELLDEVATGKITGEEEAFSHTDLWDFQANVDGSKAAVQALRPVLQARDAALVSTIDGQFANVQKLLDATRAGDGFKYYTELSQDQIKEFASAVDALSEPLSKVAEVVAQ</sequence>
<comment type="similarity">
    <text evidence="2">Belongs to the EfeM/EfeO family.</text>
</comment>
<keyword evidence="7" id="KW-1185">Reference proteome</keyword>
<evidence type="ECO:0000313" key="7">
    <source>
        <dbReference type="Proteomes" id="UP000305546"/>
    </source>
</evidence>
<comment type="subcellular location">
    <subcellularLocation>
        <location evidence="1">Periplasm</location>
    </subcellularLocation>
</comment>
<evidence type="ECO:0000259" key="5">
    <source>
        <dbReference type="Pfam" id="PF13473"/>
    </source>
</evidence>
<dbReference type="InterPro" id="IPR034981">
    <property type="entry name" value="Imelysin-like_EfeO/Algp7"/>
</dbReference>
<protein>
    <submittedName>
        <fullName evidence="6">Peptidase M75</fullName>
    </submittedName>
</protein>